<organism evidence="1">
    <name type="scientific">marine sediment metagenome</name>
    <dbReference type="NCBI Taxonomy" id="412755"/>
    <lineage>
        <taxon>unclassified sequences</taxon>
        <taxon>metagenomes</taxon>
        <taxon>ecological metagenomes</taxon>
    </lineage>
</organism>
<accession>A0A0F9TI94</accession>
<proteinExistence type="predicted"/>
<evidence type="ECO:0000313" key="1">
    <source>
        <dbReference type="EMBL" id="KKN78954.1"/>
    </source>
</evidence>
<comment type="caution">
    <text evidence="1">The sequence shown here is derived from an EMBL/GenBank/DDBJ whole genome shotgun (WGS) entry which is preliminary data.</text>
</comment>
<gene>
    <name evidence="1" type="ORF">LCGC14_0344300</name>
</gene>
<reference evidence="1" key="1">
    <citation type="journal article" date="2015" name="Nature">
        <title>Complex archaea that bridge the gap between prokaryotes and eukaryotes.</title>
        <authorList>
            <person name="Spang A."/>
            <person name="Saw J.H."/>
            <person name="Jorgensen S.L."/>
            <person name="Zaremba-Niedzwiedzka K."/>
            <person name="Martijn J."/>
            <person name="Lind A.E."/>
            <person name="van Eijk R."/>
            <person name="Schleper C."/>
            <person name="Guy L."/>
            <person name="Ettema T.J."/>
        </authorList>
    </citation>
    <scope>NUCLEOTIDE SEQUENCE</scope>
</reference>
<protein>
    <submittedName>
        <fullName evidence="1">Uncharacterized protein</fullName>
    </submittedName>
</protein>
<name>A0A0F9TI94_9ZZZZ</name>
<dbReference type="AlphaFoldDB" id="A0A0F9TI94"/>
<sequence length="213" mass="24240">MGDIINDLRDECYPEQYSGWNSLCSEAADEIERLNKMRTHCENCGGDYLATGLEVGCPCLLVKENEWLKKDRDFWAKTAKEYKDDYNRYIRTGKCADGPYITPEMINAARATRVGDGDFISASKLGIFRCERCSGCHIFTNDQVNEAWAYFEAVKAMIRPYNNLDIERIFNKLGIERCDACGGEGENYDPSGEIDDFFCNCCGGHGWVIYDQE</sequence>
<dbReference type="EMBL" id="LAZR01000254">
    <property type="protein sequence ID" value="KKN78954.1"/>
    <property type="molecule type" value="Genomic_DNA"/>
</dbReference>